<organism evidence="1 2">
    <name type="scientific">Pyronema omphalodes (strain CBS 100304)</name>
    <name type="common">Pyronema confluens</name>
    <dbReference type="NCBI Taxonomy" id="1076935"/>
    <lineage>
        <taxon>Eukaryota</taxon>
        <taxon>Fungi</taxon>
        <taxon>Dikarya</taxon>
        <taxon>Ascomycota</taxon>
        <taxon>Pezizomycotina</taxon>
        <taxon>Pezizomycetes</taxon>
        <taxon>Pezizales</taxon>
        <taxon>Pyronemataceae</taxon>
        <taxon>Pyronema</taxon>
    </lineage>
</organism>
<evidence type="ECO:0000313" key="1">
    <source>
        <dbReference type="EMBL" id="CCX09445.1"/>
    </source>
</evidence>
<dbReference type="Proteomes" id="UP000018144">
    <property type="component" value="Unassembled WGS sequence"/>
</dbReference>
<accession>U4LE36</accession>
<reference evidence="1 2" key="1">
    <citation type="journal article" date="2013" name="PLoS Genet.">
        <title>The genome and development-dependent transcriptomes of Pyronema confluens: a window into fungal evolution.</title>
        <authorList>
            <person name="Traeger S."/>
            <person name="Altegoer F."/>
            <person name="Freitag M."/>
            <person name="Gabaldon T."/>
            <person name="Kempken F."/>
            <person name="Kumar A."/>
            <person name="Marcet-Houben M."/>
            <person name="Poggeler S."/>
            <person name="Stajich J.E."/>
            <person name="Nowrousian M."/>
        </authorList>
    </citation>
    <scope>NUCLEOTIDE SEQUENCE [LARGE SCALE GENOMIC DNA]</scope>
    <source>
        <strain evidence="2">CBS 100304</strain>
        <tissue evidence="1">Vegetative mycelium</tissue>
    </source>
</reference>
<dbReference type="AlphaFoldDB" id="U4LE36"/>
<protein>
    <submittedName>
        <fullName evidence="1">Uncharacterized protein</fullName>
    </submittedName>
</protein>
<gene>
    <name evidence="1" type="ORF">PCON_09038</name>
</gene>
<sequence length="64" mass="7420">MHRTCDMIGYFGVDCSMPFGLVTNNHDDIVLPYIGLWIRNRILTYFSLRRLQQVPPSIAHAQNL</sequence>
<evidence type="ECO:0000313" key="2">
    <source>
        <dbReference type="Proteomes" id="UP000018144"/>
    </source>
</evidence>
<dbReference type="EMBL" id="HF935465">
    <property type="protein sequence ID" value="CCX09445.1"/>
    <property type="molecule type" value="Genomic_DNA"/>
</dbReference>
<keyword evidence="2" id="KW-1185">Reference proteome</keyword>
<proteinExistence type="predicted"/>
<name>U4LE36_PYROM</name>